<dbReference type="EnsemblMetazoa" id="ASIC018544-RA">
    <property type="protein sequence ID" value="ASIC018544-PA"/>
    <property type="gene ID" value="ASIC018544"/>
</dbReference>
<proteinExistence type="predicted"/>
<reference evidence="1 3" key="1">
    <citation type="journal article" date="2014" name="BMC Genomics">
        <title>Genome sequence of Anopheles sinensis provides insight into genetics basis of mosquito competence for malaria parasites.</title>
        <authorList>
            <person name="Zhou D."/>
            <person name="Zhang D."/>
            <person name="Ding G."/>
            <person name="Shi L."/>
            <person name="Hou Q."/>
            <person name="Ye Y."/>
            <person name="Xu Y."/>
            <person name="Zhou H."/>
            <person name="Xiong C."/>
            <person name="Li S."/>
            <person name="Yu J."/>
            <person name="Hong S."/>
            <person name="Yu X."/>
            <person name="Zou P."/>
            <person name="Chen C."/>
            <person name="Chang X."/>
            <person name="Wang W."/>
            <person name="Lv Y."/>
            <person name="Sun Y."/>
            <person name="Ma L."/>
            <person name="Shen B."/>
            <person name="Zhu C."/>
        </authorList>
    </citation>
    <scope>NUCLEOTIDE SEQUENCE [LARGE SCALE GENOMIC DNA]</scope>
</reference>
<evidence type="ECO:0000313" key="3">
    <source>
        <dbReference type="Proteomes" id="UP000030765"/>
    </source>
</evidence>
<dbReference type="VEuPathDB" id="VectorBase:ASIC018544"/>
<gene>
    <name evidence="1" type="ORF">ZHAS_00018544</name>
</gene>
<evidence type="ECO:0000313" key="1">
    <source>
        <dbReference type="EMBL" id="KFB50505.1"/>
    </source>
</evidence>
<evidence type="ECO:0000313" key="2">
    <source>
        <dbReference type="EnsemblMetazoa" id="ASIC018544-PA"/>
    </source>
</evidence>
<dbReference type="EMBL" id="ATLV01024081">
    <property type="status" value="NOT_ANNOTATED_CDS"/>
    <property type="molecule type" value="Genomic_DNA"/>
</dbReference>
<accession>A0A084WJW1</accession>
<protein>
    <submittedName>
        <fullName evidence="1 2">Uncharacterized protein</fullName>
    </submittedName>
</protein>
<dbReference type="Proteomes" id="UP000030765">
    <property type="component" value="Unassembled WGS sequence"/>
</dbReference>
<dbReference type="AlphaFoldDB" id="A0A084WJW1"/>
<keyword evidence="3" id="KW-1185">Reference proteome</keyword>
<reference evidence="2" key="2">
    <citation type="submission" date="2020-05" db="UniProtKB">
        <authorList>
            <consortium name="EnsemblMetazoa"/>
        </authorList>
    </citation>
    <scope>IDENTIFICATION</scope>
</reference>
<sequence length="55" mass="6173">MTQRIVTLSLVWPAETHANGLKIGWHSLEAEKNGDRIIRKSVENSGETENQIQAD</sequence>
<dbReference type="EMBL" id="KE525348">
    <property type="protein sequence ID" value="KFB50505.1"/>
    <property type="molecule type" value="Genomic_DNA"/>
</dbReference>
<organism evidence="1">
    <name type="scientific">Anopheles sinensis</name>
    <name type="common">Mosquito</name>
    <dbReference type="NCBI Taxonomy" id="74873"/>
    <lineage>
        <taxon>Eukaryota</taxon>
        <taxon>Metazoa</taxon>
        <taxon>Ecdysozoa</taxon>
        <taxon>Arthropoda</taxon>
        <taxon>Hexapoda</taxon>
        <taxon>Insecta</taxon>
        <taxon>Pterygota</taxon>
        <taxon>Neoptera</taxon>
        <taxon>Endopterygota</taxon>
        <taxon>Diptera</taxon>
        <taxon>Nematocera</taxon>
        <taxon>Culicoidea</taxon>
        <taxon>Culicidae</taxon>
        <taxon>Anophelinae</taxon>
        <taxon>Anopheles</taxon>
    </lineage>
</organism>
<name>A0A084WJW1_ANOSI</name>